<organism evidence="3 4">
    <name type="scientific">Penaeus vannamei</name>
    <name type="common">Whiteleg shrimp</name>
    <name type="synonym">Litopenaeus vannamei</name>
    <dbReference type="NCBI Taxonomy" id="6689"/>
    <lineage>
        <taxon>Eukaryota</taxon>
        <taxon>Metazoa</taxon>
        <taxon>Ecdysozoa</taxon>
        <taxon>Arthropoda</taxon>
        <taxon>Crustacea</taxon>
        <taxon>Multicrustacea</taxon>
        <taxon>Malacostraca</taxon>
        <taxon>Eumalacostraca</taxon>
        <taxon>Eucarida</taxon>
        <taxon>Decapoda</taxon>
        <taxon>Dendrobranchiata</taxon>
        <taxon>Penaeoidea</taxon>
        <taxon>Penaeidae</taxon>
        <taxon>Penaeus</taxon>
    </lineage>
</organism>
<dbReference type="OrthoDB" id="6336132at2759"/>
<feature type="chain" id="PRO_5019561152" description="EF-hand domain-containing protein" evidence="2">
    <location>
        <begin position="30"/>
        <end position="144"/>
    </location>
</feature>
<evidence type="ECO:0008006" key="5">
    <source>
        <dbReference type="Google" id="ProtNLM"/>
    </source>
</evidence>
<feature type="region of interest" description="Disordered" evidence="1">
    <location>
        <begin position="116"/>
        <end position="144"/>
    </location>
</feature>
<name>A0A423U8E3_PENVA</name>
<keyword evidence="2" id="KW-0732">Signal</keyword>
<evidence type="ECO:0000256" key="2">
    <source>
        <dbReference type="SAM" id="SignalP"/>
    </source>
</evidence>
<dbReference type="EMBL" id="QCYY01000457">
    <property type="protein sequence ID" value="ROT84995.1"/>
    <property type="molecule type" value="Genomic_DNA"/>
</dbReference>
<dbReference type="InterPro" id="IPR018247">
    <property type="entry name" value="EF_Hand_1_Ca_BS"/>
</dbReference>
<dbReference type="Proteomes" id="UP000283509">
    <property type="component" value="Unassembled WGS sequence"/>
</dbReference>
<evidence type="ECO:0000313" key="4">
    <source>
        <dbReference type="Proteomes" id="UP000283509"/>
    </source>
</evidence>
<proteinExistence type="predicted"/>
<protein>
    <recommendedName>
        <fullName evidence="5">EF-hand domain-containing protein</fullName>
    </recommendedName>
</protein>
<comment type="caution">
    <text evidence="3">The sequence shown here is derived from an EMBL/GenBank/DDBJ whole genome shotgun (WGS) entry which is preliminary data.</text>
</comment>
<feature type="signal peptide" evidence="2">
    <location>
        <begin position="1"/>
        <end position="29"/>
    </location>
</feature>
<dbReference type="PROSITE" id="PS00018">
    <property type="entry name" value="EF_HAND_1"/>
    <property type="match status" value="1"/>
</dbReference>
<accession>A0A423U8E3</accession>
<evidence type="ECO:0000256" key="1">
    <source>
        <dbReference type="SAM" id="MobiDB-lite"/>
    </source>
</evidence>
<gene>
    <name evidence="3" type="ORF">C7M84_021630</name>
</gene>
<reference evidence="3 4" key="2">
    <citation type="submission" date="2019-01" db="EMBL/GenBank/DDBJ databases">
        <title>The decoding of complex shrimp genome reveals the adaptation for benthos swimmer, frequently molting mechanism and breeding impact on genome.</title>
        <authorList>
            <person name="Sun Y."/>
            <person name="Gao Y."/>
            <person name="Yu Y."/>
        </authorList>
    </citation>
    <scope>NUCLEOTIDE SEQUENCE [LARGE SCALE GENOMIC DNA]</scope>
    <source>
        <tissue evidence="3">Muscle</tissue>
    </source>
</reference>
<evidence type="ECO:0000313" key="3">
    <source>
        <dbReference type="EMBL" id="ROT84995.1"/>
    </source>
</evidence>
<reference evidence="3 4" key="1">
    <citation type="submission" date="2018-04" db="EMBL/GenBank/DDBJ databases">
        <authorList>
            <person name="Zhang X."/>
            <person name="Yuan J."/>
            <person name="Li F."/>
            <person name="Xiang J."/>
        </authorList>
    </citation>
    <scope>NUCLEOTIDE SEQUENCE [LARGE SCALE GENOMIC DNA]</scope>
    <source>
        <tissue evidence="3">Muscle</tissue>
    </source>
</reference>
<keyword evidence="4" id="KW-1185">Reference proteome</keyword>
<dbReference type="AlphaFoldDB" id="A0A423U8E3"/>
<sequence length="144" mass="15690">MQFHLEARFGMAWLVTMALVASLAGIAHGDAGHFFAETPKHLPRIGRRGDLPPLATLMIEEDTRGYGRSVGGVPEALARVDADGDGCVSIPELLRVPVIRIAILLQNPALIFEEAPANTEDKPSGTSYSSDRRPEPHLLHYLQK</sequence>